<dbReference type="EMBL" id="JAINUF010000002">
    <property type="protein sequence ID" value="KAJ8374618.1"/>
    <property type="molecule type" value="Genomic_DNA"/>
</dbReference>
<accession>A0A9Q1G357</accession>
<evidence type="ECO:0000313" key="2">
    <source>
        <dbReference type="EMBL" id="KAJ8374618.1"/>
    </source>
</evidence>
<feature type="region of interest" description="Disordered" evidence="1">
    <location>
        <begin position="74"/>
        <end position="103"/>
    </location>
</feature>
<dbReference type="AlphaFoldDB" id="A0A9Q1G357"/>
<sequence>MSSTVAKQWPPGSQHDITVNSDMLVIVMMTTFKGAKRHPDPEACFLSFRRREASRSAGGTQTQGQAQDLLRLVAEVARSERTRREPLSDPRSGSAHNTHAKAE</sequence>
<evidence type="ECO:0000256" key="1">
    <source>
        <dbReference type="SAM" id="MobiDB-lite"/>
    </source>
</evidence>
<dbReference type="Proteomes" id="UP001152622">
    <property type="component" value="Chromosome 2"/>
</dbReference>
<keyword evidence="3" id="KW-1185">Reference proteome</keyword>
<organism evidence="2 3">
    <name type="scientific">Synaphobranchus kaupii</name>
    <name type="common">Kaup's arrowtooth eel</name>
    <dbReference type="NCBI Taxonomy" id="118154"/>
    <lineage>
        <taxon>Eukaryota</taxon>
        <taxon>Metazoa</taxon>
        <taxon>Chordata</taxon>
        <taxon>Craniata</taxon>
        <taxon>Vertebrata</taxon>
        <taxon>Euteleostomi</taxon>
        <taxon>Actinopterygii</taxon>
        <taxon>Neopterygii</taxon>
        <taxon>Teleostei</taxon>
        <taxon>Anguilliformes</taxon>
        <taxon>Synaphobranchidae</taxon>
        <taxon>Synaphobranchus</taxon>
    </lineage>
</organism>
<name>A0A9Q1G357_SYNKA</name>
<evidence type="ECO:0000313" key="3">
    <source>
        <dbReference type="Proteomes" id="UP001152622"/>
    </source>
</evidence>
<gene>
    <name evidence="2" type="ORF">SKAU_G00051980</name>
</gene>
<protein>
    <submittedName>
        <fullName evidence="2">Uncharacterized protein</fullName>
    </submittedName>
</protein>
<proteinExistence type="predicted"/>
<reference evidence="2" key="1">
    <citation type="journal article" date="2023" name="Science">
        <title>Genome structures resolve the early diversification of teleost fishes.</title>
        <authorList>
            <person name="Parey E."/>
            <person name="Louis A."/>
            <person name="Montfort J."/>
            <person name="Bouchez O."/>
            <person name="Roques C."/>
            <person name="Iampietro C."/>
            <person name="Lluch J."/>
            <person name="Castinel A."/>
            <person name="Donnadieu C."/>
            <person name="Desvignes T."/>
            <person name="Floi Bucao C."/>
            <person name="Jouanno E."/>
            <person name="Wen M."/>
            <person name="Mejri S."/>
            <person name="Dirks R."/>
            <person name="Jansen H."/>
            <person name="Henkel C."/>
            <person name="Chen W.J."/>
            <person name="Zahm M."/>
            <person name="Cabau C."/>
            <person name="Klopp C."/>
            <person name="Thompson A.W."/>
            <person name="Robinson-Rechavi M."/>
            <person name="Braasch I."/>
            <person name="Lecointre G."/>
            <person name="Bobe J."/>
            <person name="Postlethwait J.H."/>
            <person name="Berthelot C."/>
            <person name="Roest Crollius H."/>
            <person name="Guiguen Y."/>
        </authorList>
    </citation>
    <scope>NUCLEOTIDE SEQUENCE</scope>
    <source>
        <strain evidence="2">WJC10195</strain>
    </source>
</reference>
<feature type="compositionally biased region" description="Basic and acidic residues" evidence="1">
    <location>
        <begin position="77"/>
        <end position="88"/>
    </location>
</feature>
<comment type="caution">
    <text evidence="2">The sequence shown here is derived from an EMBL/GenBank/DDBJ whole genome shotgun (WGS) entry which is preliminary data.</text>
</comment>